<organism evidence="3 4">
    <name type="scientific">Priapulus caudatus</name>
    <name type="common">Priapulid worm</name>
    <dbReference type="NCBI Taxonomy" id="37621"/>
    <lineage>
        <taxon>Eukaryota</taxon>
        <taxon>Metazoa</taxon>
        <taxon>Ecdysozoa</taxon>
        <taxon>Scalidophora</taxon>
        <taxon>Priapulida</taxon>
        <taxon>Priapulimorpha</taxon>
        <taxon>Priapulimorphida</taxon>
        <taxon>Priapulidae</taxon>
        <taxon>Priapulus</taxon>
    </lineage>
</organism>
<dbReference type="PANTHER" id="PTHR12577:SF6">
    <property type="entry name" value="DACHSHUND, ISOFORM B"/>
    <property type="match status" value="1"/>
</dbReference>
<dbReference type="GeneID" id="106806152"/>
<evidence type="ECO:0000313" key="3">
    <source>
        <dbReference type="Proteomes" id="UP000695022"/>
    </source>
</evidence>
<protein>
    <submittedName>
        <fullName evidence="4">Uncharacterized protein LOC106806152</fullName>
    </submittedName>
</protein>
<dbReference type="InterPro" id="IPR052417">
    <property type="entry name" value="Dachshund_domain"/>
</dbReference>
<reference evidence="4" key="1">
    <citation type="submission" date="2025-08" db="UniProtKB">
        <authorList>
            <consortium name="RefSeq"/>
        </authorList>
    </citation>
    <scope>IDENTIFICATION</scope>
</reference>
<accession>A0ABM1DU80</accession>
<evidence type="ECO:0000256" key="2">
    <source>
        <dbReference type="SAM" id="MobiDB-lite"/>
    </source>
</evidence>
<dbReference type="Proteomes" id="UP000695022">
    <property type="component" value="Unplaced"/>
</dbReference>
<proteinExistence type="predicted"/>
<sequence>MSGFDAARSNIKEERHEERGTAERHGHGAEETPKDLRHSVLAEKDSRRHNVPASNGHHVINGLASLMNGKEDSDDSDEERDTDLSEAADVTSSGNAAEDKHHASLAYVSGPETHGISSTETLLMNIQGLLKVAADNARQQERQVNYERAELKMELLRERELRDNLEKQLVEEQKMRIIFQKRLKKEKKARKKLHDDMHREQKRRQQLEEALSQACPPDALRMLNESLSKDVDMERTSRNENERKLPTTDFMQEYTTRAMSCIVPSYQDSKMAHSMAHVPPVQSVIP</sequence>
<dbReference type="PANTHER" id="PTHR12577">
    <property type="entry name" value="DACHSHUND"/>
    <property type="match status" value="1"/>
</dbReference>
<dbReference type="RefSeq" id="XP_014663501.1">
    <property type="nucleotide sequence ID" value="XM_014808015.1"/>
</dbReference>
<evidence type="ECO:0000256" key="1">
    <source>
        <dbReference type="SAM" id="Coils"/>
    </source>
</evidence>
<keyword evidence="1" id="KW-0175">Coiled coil</keyword>
<feature type="region of interest" description="Disordered" evidence="2">
    <location>
        <begin position="1"/>
        <end position="100"/>
    </location>
</feature>
<keyword evidence="3" id="KW-1185">Reference proteome</keyword>
<feature type="coiled-coil region" evidence="1">
    <location>
        <begin position="134"/>
        <end position="210"/>
    </location>
</feature>
<evidence type="ECO:0000313" key="4">
    <source>
        <dbReference type="RefSeq" id="XP_014663501.1"/>
    </source>
</evidence>
<name>A0ABM1DU80_PRICU</name>
<gene>
    <name evidence="4" type="primary">LOC106806152</name>
</gene>
<feature type="compositionally biased region" description="Acidic residues" evidence="2">
    <location>
        <begin position="72"/>
        <end position="86"/>
    </location>
</feature>
<feature type="compositionally biased region" description="Basic and acidic residues" evidence="2">
    <location>
        <begin position="10"/>
        <end position="48"/>
    </location>
</feature>